<dbReference type="AlphaFoldDB" id="A0A9Q1HB60"/>
<evidence type="ECO:0000313" key="2">
    <source>
        <dbReference type="Proteomes" id="UP001152320"/>
    </source>
</evidence>
<keyword evidence="2" id="KW-1185">Reference proteome</keyword>
<sequence>MLVMVRMMVRETRVDYPFRTDSVKKNKWRNKEIAPSFLAIVEVGETGLEEFVWMGSKTVSFDAFRGYGNQP</sequence>
<evidence type="ECO:0000313" key="1">
    <source>
        <dbReference type="EMBL" id="KAJ8038881.1"/>
    </source>
</evidence>
<proteinExistence type="predicted"/>
<protein>
    <submittedName>
        <fullName evidence="1">Uncharacterized protein</fullName>
    </submittedName>
</protein>
<dbReference type="Proteomes" id="UP001152320">
    <property type="component" value="Chromosome 7"/>
</dbReference>
<reference evidence="1" key="1">
    <citation type="submission" date="2021-10" db="EMBL/GenBank/DDBJ databases">
        <title>Tropical sea cucumber genome reveals ecological adaptation and Cuvierian tubules defense mechanism.</title>
        <authorList>
            <person name="Chen T."/>
        </authorList>
    </citation>
    <scope>NUCLEOTIDE SEQUENCE</scope>
    <source>
        <strain evidence="1">Nanhai2018</strain>
        <tissue evidence="1">Muscle</tissue>
    </source>
</reference>
<dbReference type="EMBL" id="JAIZAY010000007">
    <property type="protein sequence ID" value="KAJ8038881.1"/>
    <property type="molecule type" value="Genomic_DNA"/>
</dbReference>
<name>A0A9Q1HB60_HOLLE</name>
<comment type="caution">
    <text evidence="1">The sequence shown here is derived from an EMBL/GenBank/DDBJ whole genome shotgun (WGS) entry which is preliminary data.</text>
</comment>
<gene>
    <name evidence="1" type="ORF">HOLleu_16437</name>
</gene>
<accession>A0A9Q1HB60</accession>
<organism evidence="1 2">
    <name type="scientific">Holothuria leucospilota</name>
    <name type="common">Black long sea cucumber</name>
    <name type="synonym">Mertensiothuria leucospilota</name>
    <dbReference type="NCBI Taxonomy" id="206669"/>
    <lineage>
        <taxon>Eukaryota</taxon>
        <taxon>Metazoa</taxon>
        <taxon>Echinodermata</taxon>
        <taxon>Eleutherozoa</taxon>
        <taxon>Echinozoa</taxon>
        <taxon>Holothuroidea</taxon>
        <taxon>Aspidochirotacea</taxon>
        <taxon>Aspidochirotida</taxon>
        <taxon>Holothuriidae</taxon>
        <taxon>Holothuria</taxon>
    </lineage>
</organism>